<feature type="compositionally biased region" description="Basic and acidic residues" evidence="13">
    <location>
        <begin position="1071"/>
        <end position="1090"/>
    </location>
</feature>
<dbReference type="InterPro" id="IPR027417">
    <property type="entry name" value="P-loop_NTPase"/>
</dbReference>
<keyword evidence="8" id="KW-0539">Nucleus</keyword>
<evidence type="ECO:0000256" key="3">
    <source>
        <dbReference type="ARBA" id="ARBA00022491"/>
    </source>
</evidence>
<feature type="region of interest" description="Disordered" evidence="13">
    <location>
        <begin position="437"/>
        <end position="944"/>
    </location>
</feature>
<comment type="subunit">
    <text evidence="10">Interacts with PPP1CA and NCOA5. Forms a complex with ILF2, ILF3, KHDRBS1, RBMX, NCOA5 and PPP1CA.</text>
</comment>
<feature type="compositionally biased region" description="Basic and acidic residues" evidence="13">
    <location>
        <begin position="345"/>
        <end position="356"/>
    </location>
</feature>
<dbReference type="Proteomes" id="UP001168821">
    <property type="component" value="Unassembled WGS sequence"/>
</dbReference>
<feature type="compositionally biased region" description="Acidic residues" evidence="13">
    <location>
        <begin position="1097"/>
        <end position="1113"/>
    </location>
</feature>
<feature type="compositionally biased region" description="Pro residues" evidence="13">
    <location>
        <begin position="307"/>
        <end position="316"/>
    </location>
</feature>
<dbReference type="Pfam" id="PF13671">
    <property type="entry name" value="AAA_33"/>
    <property type="match status" value="1"/>
</dbReference>
<evidence type="ECO:0000256" key="6">
    <source>
        <dbReference type="ARBA" id="ARBA00023015"/>
    </source>
</evidence>
<feature type="compositionally biased region" description="Basic and acidic residues" evidence="13">
    <location>
        <begin position="379"/>
        <end position="392"/>
    </location>
</feature>
<feature type="compositionally biased region" description="Basic and acidic residues" evidence="13">
    <location>
        <begin position="161"/>
        <end position="177"/>
    </location>
</feature>
<comment type="caution">
    <text evidence="15">The sequence shown here is derived from an EMBL/GenBank/DDBJ whole genome shotgun (WGS) entry which is preliminary data.</text>
</comment>
<feature type="compositionally biased region" description="Basic and acidic residues" evidence="13">
    <location>
        <begin position="826"/>
        <end position="857"/>
    </location>
</feature>
<dbReference type="PANTHER" id="PTHR13413:SF0">
    <property type="entry name" value="YLP MOTIF-CONTAINING PROTEIN 1"/>
    <property type="match status" value="1"/>
</dbReference>
<feature type="compositionally biased region" description="Polar residues" evidence="13">
    <location>
        <begin position="1116"/>
        <end position="1127"/>
    </location>
</feature>
<keyword evidence="7" id="KW-0804">Transcription</keyword>
<name>A0AA38IR23_9CUCU</name>
<comment type="function">
    <text evidence="9">Plays a role in the reduction of telomerase activity during differentiation of embryonic stem cells by binding to the core promoter of TERT and controlling its down-regulation.</text>
</comment>
<keyword evidence="3" id="KW-0678">Repressor</keyword>
<dbReference type="Gene3D" id="3.40.50.300">
    <property type="entry name" value="P-loop containing nucleotide triphosphate hydrolases"/>
    <property type="match status" value="1"/>
</dbReference>
<dbReference type="GO" id="GO:0032204">
    <property type="term" value="P:regulation of telomere maintenance"/>
    <property type="evidence" value="ECO:0007669"/>
    <property type="project" value="TreeGrafter"/>
</dbReference>
<dbReference type="SUPFAM" id="SSF52540">
    <property type="entry name" value="P-loop containing nucleoside triphosphate hydrolases"/>
    <property type="match status" value="1"/>
</dbReference>
<feature type="region of interest" description="Disordered" evidence="13">
    <location>
        <begin position="1004"/>
        <end position="1135"/>
    </location>
</feature>
<evidence type="ECO:0000256" key="11">
    <source>
        <dbReference type="ARBA" id="ARBA00068971"/>
    </source>
</evidence>
<evidence type="ECO:0000256" key="13">
    <source>
        <dbReference type="SAM" id="MobiDB-lite"/>
    </source>
</evidence>
<feature type="domain" description="YLPM1-like spectrin repeat" evidence="14">
    <location>
        <begin position="195"/>
        <end position="260"/>
    </location>
</feature>
<feature type="region of interest" description="Disordered" evidence="13">
    <location>
        <begin position="92"/>
        <end position="207"/>
    </location>
</feature>
<feature type="compositionally biased region" description="Low complexity" evidence="13">
    <location>
        <begin position="917"/>
        <end position="929"/>
    </location>
</feature>
<feature type="compositionally biased region" description="Basic and acidic residues" evidence="13">
    <location>
        <begin position="399"/>
        <end position="410"/>
    </location>
</feature>
<accession>A0AA38IR23</accession>
<feature type="compositionally biased region" description="Basic and acidic residues" evidence="13">
    <location>
        <begin position="701"/>
        <end position="711"/>
    </location>
</feature>
<feature type="region of interest" description="Disordered" evidence="13">
    <location>
        <begin position="257"/>
        <end position="415"/>
    </location>
</feature>
<evidence type="ECO:0000259" key="14">
    <source>
        <dbReference type="Pfam" id="PF26583"/>
    </source>
</evidence>
<evidence type="ECO:0000256" key="12">
    <source>
        <dbReference type="ARBA" id="ARBA00083294"/>
    </source>
</evidence>
<evidence type="ECO:0000256" key="5">
    <source>
        <dbReference type="ARBA" id="ARBA00022843"/>
    </source>
</evidence>
<evidence type="ECO:0000256" key="8">
    <source>
        <dbReference type="ARBA" id="ARBA00023242"/>
    </source>
</evidence>
<evidence type="ECO:0000313" key="16">
    <source>
        <dbReference type="Proteomes" id="UP001168821"/>
    </source>
</evidence>
<dbReference type="PANTHER" id="PTHR13413">
    <property type="entry name" value="YLP MOTIF CONTAINING PROTEIN NUCLEAR PROTEIN ZAP"/>
    <property type="match status" value="1"/>
</dbReference>
<proteinExistence type="predicted"/>
<feature type="region of interest" description="Disordered" evidence="13">
    <location>
        <begin position="220"/>
        <end position="240"/>
    </location>
</feature>
<reference evidence="15" key="1">
    <citation type="journal article" date="2023" name="G3 (Bethesda)">
        <title>Whole genome assemblies of Zophobas morio and Tenebrio molitor.</title>
        <authorList>
            <person name="Kaur S."/>
            <person name="Stinson S.A."/>
            <person name="diCenzo G.C."/>
        </authorList>
    </citation>
    <scope>NUCLEOTIDE SEQUENCE</scope>
    <source>
        <strain evidence="15">QUZm001</strain>
    </source>
</reference>
<evidence type="ECO:0000256" key="7">
    <source>
        <dbReference type="ARBA" id="ARBA00023163"/>
    </source>
</evidence>
<keyword evidence="4" id="KW-1017">Isopeptide bond</keyword>
<dbReference type="InterPro" id="IPR026314">
    <property type="entry name" value="YLP_motif_con_p1"/>
</dbReference>
<feature type="compositionally biased region" description="Polar residues" evidence="13">
    <location>
        <begin position="294"/>
        <end position="306"/>
    </location>
</feature>
<keyword evidence="2" id="KW-0488">Methylation</keyword>
<feature type="compositionally biased region" description="Basic and acidic residues" evidence="13">
    <location>
        <begin position="558"/>
        <end position="567"/>
    </location>
</feature>
<feature type="compositionally biased region" description="Basic and acidic residues" evidence="13">
    <location>
        <begin position="222"/>
        <end position="240"/>
    </location>
</feature>
<sequence length="1466" mass="168699">MSWPQWSTTQASVPPVLNPATPVINSAPAVVPPGLQYTPEQWAQLQQQNWHQWAQWQQQYQQWHQQYGAEYQKSMNALAQAAQAQQASLPNVAVPPPLPVEVKPPPPAEDPPPPVPSYNTAPPPAPPQQGYNTATKASEQRPPVHYPKNNQNWQNQNYRYGQEKRPFEHPPDHDSKRPMISKPGWQSQPPPQPRPRENVEELSEAEKKFDKQFADWEAQFQKWKEQNAEHPDKEQYKEYEKRWESWRAQLLERREQMKRKRLGLPMDSPNRARPSPGQNFNQNQSFNSPQQGFVQNQGFTQPQNFSQPPPKVPQNMPPKQGLLPAPTPPPGAPGFNKPPPTMNDEPLKFKEGKDALEPEEVLDDFIKPNTGGGIPGLDLVKDDPKPPHKENDDVVVIDPEEKEREKKGPDFDAISKGINTILGDQKLLNMLSMVSQTQIPKQSDNLTNTVSRIKDAANPDAIPQHPPYPEQSNQSYEEHSNHSGSYGQREFVNNFDDQTRSSFTQAHNEEMRFEGPGNYNRSQSQFPDRFGNFKGNRFGGPDEQFNRGDRFQPGPDRFGPREDRYAPDDQYGPPEDNFPPNQDRFGPNQGRFGPNQDRFGPNQDRFAPNQDRFGPNQDRFGPQQDRFGPNQNRLGPNQDRLGPNQNRLGPNQDRLGPNQNRLAPNQDRLGPNQDRLGPNQDRLGPNQDRLGPNQDRFVSPNKDKFAPDQERFGPNPGRVGPNQDRFGGPNQDRFGGPNQDRVGGLNPGFGPGPDKFGPNRDRAGPNQDRFGPKQDRFGPNQDRFGPNQDRFAPNQDKFGPNKDRFLPNQDRLGPNSDRFGSGQDRFGPKQDRFASKGDDFNQKGPDDRFSGRNDRNLGPKGQYGYDDDNYNQGRFDDYKQGSQFEENYDDYDYDAVAASFENEEQSAAQKNKEQWKQEQNYQEPEFIEAPMEEEPEAPPAPESEEIFQAATVIDYEHKSSKNAEPEVLIEPIYMFDYRHKPLSRIPLPQRPKWLSDAVKNIREFDPPLVRPYEPNLRRYQPSDNWRNDRYPDPWPPHNRRNERPPFDERRSYNDNRYEDSRGPKNDWNAPKWEEKSYGEDRNFRSDDRRQPIKSMEFEEEKISDTEWPEDDELEQTHNQTNTSNQDFPSFKKPDESKPIKNIVLIEDLINAPGRYKRPPRMVIILRGPPGSGKTFLAKLIKDKEVENGGSAPRILSLDDYFMVEQEKEVTEEGKKVKVKDMVYEYEAEMEESYRSSLIKSFKKTITDGYFSFIIVDNINDKVKYFGEMWSFAKQNGFQVYICQLDLDVQTCSKRNIHGRSEADIEKCVANWEATPSHHPILDATSLLQSASIPEVEMEEVNSPESDVGENDGSEDQVARSKWDNFDCSVDNLAKLDGVNKPLRHRTMEEYLQLDTEWTPVKPTKPGQKRVRWADLEEQKQQEKMRAIGFVVGHTNWDRMLDPTGGSSALTQTKYIERTGRYKVDQK</sequence>
<evidence type="ECO:0000313" key="15">
    <source>
        <dbReference type="EMBL" id="KAJ3657914.1"/>
    </source>
</evidence>
<evidence type="ECO:0000256" key="9">
    <source>
        <dbReference type="ARBA" id="ARBA00058677"/>
    </source>
</evidence>
<keyword evidence="16" id="KW-1185">Reference proteome</keyword>
<gene>
    <name evidence="15" type="ORF">Zmor_009690</name>
</gene>
<feature type="compositionally biased region" description="Pro residues" evidence="13">
    <location>
        <begin position="93"/>
        <end position="127"/>
    </location>
</feature>
<dbReference type="Pfam" id="PF26583">
    <property type="entry name" value="Spectrin_YLPM1"/>
    <property type="match status" value="1"/>
</dbReference>
<evidence type="ECO:0000256" key="10">
    <source>
        <dbReference type="ARBA" id="ARBA00065932"/>
    </source>
</evidence>
<organism evidence="15 16">
    <name type="scientific">Zophobas morio</name>
    <dbReference type="NCBI Taxonomy" id="2755281"/>
    <lineage>
        <taxon>Eukaryota</taxon>
        <taxon>Metazoa</taxon>
        <taxon>Ecdysozoa</taxon>
        <taxon>Arthropoda</taxon>
        <taxon>Hexapoda</taxon>
        <taxon>Insecta</taxon>
        <taxon>Pterygota</taxon>
        <taxon>Neoptera</taxon>
        <taxon>Endopterygota</taxon>
        <taxon>Coleoptera</taxon>
        <taxon>Polyphaga</taxon>
        <taxon>Cucujiformia</taxon>
        <taxon>Tenebrionidae</taxon>
        <taxon>Zophobas</taxon>
    </lineage>
</organism>
<feature type="compositionally biased region" description="Basic and acidic residues" evidence="13">
    <location>
        <begin position="194"/>
        <end position="207"/>
    </location>
</feature>
<feature type="compositionally biased region" description="Polar residues" evidence="13">
    <location>
        <begin position="437"/>
        <end position="451"/>
    </location>
</feature>
<evidence type="ECO:0000256" key="2">
    <source>
        <dbReference type="ARBA" id="ARBA00022481"/>
    </source>
</evidence>
<dbReference type="EMBL" id="JALNTZ010000003">
    <property type="protein sequence ID" value="KAJ3657914.1"/>
    <property type="molecule type" value="Genomic_DNA"/>
</dbReference>
<dbReference type="InterPro" id="IPR058903">
    <property type="entry name" value="Spectrin_YLPM1-like"/>
</dbReference>
<feature type="compositionally biased region" description="Pro residues" evidence="13">
    <location>
        <begin position="325"/>
        <end position="341"/>
    </location>
</feature>
<keyword evidence="6" id="KW-0805">Transcription regulation</keyword>
<evidence type="ECO:0000256" key="4">
    <source>
        <dbReference type="ARBA" id="ARBA00022499"/>
    </source>
</evidence>
<feature type="compositionally biased region" description="Low complexity" evidence="13">
    <location>
        <begin position="274"/>
        <end position="293"/>
    </location>
</feature>
<comment type="subcellular location">
    <subcellularLocation>
        <location evidence="1">Nucleus speckle</location>
    </subcellularLocation>
</comment>
<feature type="compositionally biased region" description="Basic and acidic residues" evidence="13">
    <location>
        <begin position="1039"/>
        <end position="1064"/>
    </location>
</feature>
<evidence type="ECO:0000256" key="1">
    <source>
        <dbReference type="ARBA" id="ARBA00004324"/>
    </source>
</evidence>
<keyword evidence="5" id="KW-0832">Ubl conjugation</keyword>
<dbReference type="FunFam" id="3.40.50.300:FF:000399">
    <property type="entry name" value="YLP motif containing 1"/>
    <property type="match status" value="1"/>
</dbReference>
<protein>
    <recommendedName>
        <fullName evidence="11">YLP motif-containing protein 1</fullName>
    </recommendedName>
    <alternativeName>
        <fullName evidence="12">Nuclear protein ZAP3</fullName>
    </alternativeName>
</protein>
<dbReference type="GO" id="GO:0016607">
    <property type="term" value="C:nuclear speck"/>
    <property type="evidence" value="ECO:0007669"/>
    <property type="project" value="UniProtKB-SubCell"/>
</dbReference>